<evidence type="ECO:0000256" key="1">
    <source>
        <dbReference type="SAM" id="MobiDB-lite"/>
    </source>
</evidence>
<reference evidence="2" key="1">
    <citation type="submission" date="2019-12" db="EMBL/GenBank/DDBJ databases">
        <title>Genome sequencing and annotation of Brassica cretica.</title>
        <authorList>
            <person name="Studholme D.J."/>
            <person name="Sarris P.F."/>
        </authorList>
    </citation>
    <scope>NUCLEOTIDE SEQUENCE</scope>
    <source>
        <strain evidence="2">PFS-102/07</strain>
        <tissue evidence="2">Leaf</tissue>
    </source>
</reference>
<gene>
    <name evidence="2" type="ORF">F2Q70_00019709</name>
</gene>
<organism evidence="2">
    <name type="scientific">Brassica cretica</name>
    <name type="common">Mustard</name>
    <dbReference type="NCBI Taxonomy" id="69181"/>
    <lineage>
        <taxon>Eukaryota</taxon>
        <taxon>Viridiplantae</taxon>
        <taxon>Streptophyta</taxon>
        <taxon>Embryophyta</taxon>
        <taxon>Tracheophyta</taxon>
        <taxon>Spermatophyta</taxon>
        <taxon>Magnoliopsida</taxon>
        <taxon>eudicotyledons</taxon>
        <taxon>Gunneridae</taxon>
        <taxon>Pentapetalae</taxon>
        <taxon>rosids</taxon>
        <taxon>malvids</taxon>
        <taxon>Brassicales</taxon>
        <taxon>Brassicaceae</taxon>
        <taxon>Brassiceae</taxon>
        <taxon>Brassica</taxon>
    </lineage>
</organism>
<comment type="caution">
    <text evidence="2">The sequence shown here is derived from an EMBL/GenBank/DDBJ whole genome shotgun (WGS) entry which is preliminary data.</text>
</comment>
<sequence>MSSVLLKMRSGEGATTEKKSCSGGVYPSDLSVLYGLWVKRVYTVTEGGFGGGNLQVSLSYDGIVGWCHNLVSPVVVRV</sequence>
<accession>A0A8S9GSX6</accession>
<name>A0A8S9GSX6_BRACR</name>
<feature type="region of interest" description="Disordered" evidence="1">
    <location>
        <begin position="1"/>
        <end position="22"/>
    </location>
</feature>
<dbReference type="EMBL" id="QGKY02001925">
    <property type="protein sequence ID" value="KAF2549691.1"/>
    <property type="molecule type" value="Genomic_DNA"/>
</dbReference>
<protein>
    <submittedName>
        <fullName evidence="2">Uncharacterized protein</fullName>
    </submittedName>
</protein>
<proteinExistence type="predicted"/>
<evidence type="ECO:0000313" key="2">
    <source>
        <dbReference type="EMBL" id="KAF2549691.1"/>
    </source>
</evidence>
<dbReference type="AlphaFoldDB" id="A0A8S9GSX6"/>